<feature type="domain" description="LysM" evidence="2">
    <location>
        <begin position="2"/>
        <end position="54"/>
    </location>
</feature>
<dbReference type="InterPro" id="IPR018392">
    <property type="entry name" value="LysM"/>
</dbReference>
<evidence type="ECO:0000256" key="1">
    <source>
        <dbReference type="SAM" id="MobiDB-lite"/>
    </source>
</evidence>
<organism evidence="3 4">
    <name type="scientific">Archangium minus</name>
    <dbReference type="NCBI Taxonomy" id="83450"/>
    <lineage>
        <taxon>Bacteria</taxon>
        <taxon>Pseudomonadati</taxon>
        <taxon>Myxococcota</taxon>
        <taxon>Myxococcia</taxon>
        <taxon>Myxococcales</taxon>
        <taxon>Cystobacterineae</taxon>
        <taxon>Archangiaceae</taxon>
        <taxon>Archangium</taxon>
    </lineage>
</organism>
<protein>
    <submittedName>
        <fullName evidence="3">LysM peptidoglycan-binding domain-containing protein</fullName>
    </submittedName>
</protein>
<dbReference type="Proteomes" id="UP001611383">
    <property type="component" value="Chromosome"/>
</dbReference>
<dbReference type="PROSITE" id="PS51782">
    <property type="entry name" value="LYSM"/>
    <property type="match status" value="1"/>
</dbReference>
<evidence type="ECO:0000313" key="3">
    <source>
        <dbReference type="EMBL" id="WNG47796.1"/>
    </source>
</evidence>
<feature type="region of interest" description="Disordered" evidence="1">
    <location>
        <begin position="38"/>
        <end position="65"/>
    </location>
</feature>
<dbReference type="InterPro" id="IPR036779">
    <property type="entry name" value="LysM_dom_sf"/>
</dbReference>
<reference evidence="3 4" key="1">
    <citation type="submission" date="2019-08" db="EMBL/GenBank/DDBJ databases">
        <title>Archangium and Cystobacter genomes.</title>
        <authorList>
            <person name="Chen I.-C.K."/>
            <person name="Wielgoss S."/>
        </authorList>
    </citation>
    <scope>NUCLEOTIDE SEQUENCE [LARGE SCALE GENOMIC DNA]</scope>
    <source>
        <strain evidence="3 4">Cbm 6</strain>
    </source>
</reference>
<proteinExistence type="predicted"/>
<dbReference type="Gene3D" id="3.10.350.10">
    <property type="entry name" value="LysM domain"/>
    <property type="match status" value="1"/>
</dbReference>
<keyword evidence="4" id="KW-1185">Reference proteome</keyword>
<dbReference type="RefSeq" id="WP_395804544.1">
    <property type="nucleotide sequence ID" value="NZ_CP043494.1"/>
</dbReference>
<gene>
    <name evidence="3" type="ORF">F0U60_29445</name>
</gene>
<name>A0ABY9WXB6_9BACT</name>
<sequence length="509" mass="57294">MKIHTVQEGENLENIAGEYGYADWLELYTHPANAELRAKKPSPSHIEPGDTLKVPPPPSASAHKVATGGPVKVVIDKVHRGQLFWNRTWNYDDSTKPLAKPVKEFLPGAKVELHIQKKGAAALSLHASGHLSRNGEFSFKNVPECTQMALKIFLENRDRVTLIKGASNVAADADFEVKRGAVVWHQLTLDMSKVAKAGNDANFGEVEIKKPLFVDLCDAYKSIWTGHLRIKVLTGYNLHLCAVNYPSTTTSYHRAGELYLLKDDLKDRSVILHEYGHFIGNEVLGGLTHPGYGYNDDVTGQHSPTSKEHYESAWNEAHATFLACVMRSSPIYHDGYDTLLTLKLDTDNTKVGPHCESSIQDALWRVHAVHKVDFKTGFWKAFTTRSKRTVRTIFDLYDNWKELKCPGLDKLKEAYGKFNLEYGYRYTQRFALVKAPLKFDAKAKKFTKLDELYDAFGKTGGGTLADYKEEFYNRNKQFNAGSIPRGATLTTWTLIDGMSYIVPERFKIS</sequence>
<evidence type="ECO:0000313" key="4">
    <source>
        <dbReference type="Proteomes" id="UP001611383"/>
    </source>
</evidence>
<accession>A0ABY9WXB6</accession>
<dbReference type="EMBL" id="CP043494">
    <property type="protein sequence ID" value="WNG47796.1"/>
    <property type="molecule type" value="Genomic_DNA"/>
</dbReference>
<evidence type="ECO:0000259" key="2">
    <source>
        <dbReference type="PROSITE" id="PS51782"/>
    </source>
</evidence>